<dbReference type="Gene3D" id="1.10.150.130">
    <property type="match status" value="1"/>
</dbReference>
<dbReference type="PROSITE" id="PS51898">
    <property type="entry name" value="TYR_RECOMBINASE"/>
    <property type="match status" value="1"/>
</dbReference>
<organism evidence="6 7">
    <name type="scientific">Thiothrix lacustris</name>
    <dbReference type="NCBI Taxonomy" id="525917"/>
    <lineage>
        <taxon>Bacteria</taxon>
        <taxon>Pseudomonadati</taxon>
        <taxon>Pseudomonadota</taxon>
        <taxon>Gammaproteobacteria</taxon>
        <taxon>Thiotrichales</taxon>
        <taxon>Thiotrichaceae</taxon>
        <taxon>Thiothrix</taxon>
    </lineage>
</organism>
<evidence type="ECO:0000256" key="3">
    <source>
        <dbReference type="ARBA" id="ARBA00023125"/>
    </source>
</evidence>
<dbReference type="InterPro" id="IPR053876">
    <property type="entry name" value="Phage_int_M"/>
</dbReference>
<dbReference type="InterPro" id="IPR002104">
    <property type="entry name" value="Integrase_catalytic"/>
</dbReference>
<dbReference type="InterPro" id="IPR010998">
    <property type="entry name" value="Integrase_recombinase_N"/>
</dbReference>
<evidence type="ECO:0000256" key="4">
    <source>
        <dbReference type="ARBA" id="ARBA00023172"/>
    </source>
</evidence>
<keyword evidence="4" id="KW-0233">DNA recombination</keyword>
<evidence type="ECO:0000313" key="7">
    <source>
        <dbReference type="Proteomes" id="UP001236657"/>
    </source>
</evidence>
<dbReference type="InterPro" id="IPR011010">
    <property type="entry name" value="DNA_brk_join_enz"/>
</dbReference>
<gene>
    <name evidence="6" type="ORF">RCF98_00595</name>
</gene>
<dbReference type="CDD" id="cd00801">
    <property type="entry name" value="INT_P4_C"/>
    <property type="match status" value="1"/>
</dbReference>
<feature type="domain" description="Tyr recombinase" evidence="5">
    <location>
        <begin position="205"/>
        <end position="406"/>
    </location>
</feature>
<dbReference type="PANTHER" id="PTHR30629:SF2">
    <property type="entry name" value="PROPHAGE INTEGRASE INTS-RELATED"/>
    <property type="match status" value="1"/>
</dbReference>
<dbReference type="Gene3D" id="1.10.443.10">
    <property type="entry name" value="Intergrase catalytic core"/>
    <property type="match status" value="1"/>
</dbReference>
<dbReference type="RefSeq" id="WP_308895459.1">
    <property type="nucleotide sequence ID" value="NZ_CP133218.1"/>
</dbReference>
<dbReference type="Gene3D" id="3.30.160.390">
    <property type="entry name" value="Integrase, DNA-binding domain"/>
    <property type="match status" value="1"/>
</dbReference>
<evidence type="ECO:0000259" key="5">
    <source>
        <dbReference type="PROSITE" id="PS51898"/>
    </source>
</evidence>
<evidence type="ECO:0000313" key="6">
    <source>
        <dbReference type="EMBL" id="WML90867.1"/>
    </source>
</evidence>
<dbReference type="InterPro" id="IPR038488">
    <property type="entry name" value="Integrase_DNA-bd_sf"/>
</dbReference>
<comment type="similarity">
    <text evidence="1">Belongs to the 'phage' integrase family.</text>
</comment>
<dbReference type="Proteomes" id="UP001236657">
    <property type="component" value="Chromosome"/>
</dbReference>
<dbReference type="Pfam" id="PF22022">
    <property type="entry name" value="Phage_int_M"/>
    <property type="match status" value="1"/>
</dbReference>
<dbReference type="InterPro" id="IPR013762">
    <property type="entry name" value="Integrase-like_cat_sf"/>
</dbReference>
<dbReference type="GO" id="GO:0003677">
    <property type="term" value="F:DNA binding"/>
    <property type="evidence" value="ECO:0007669"/>
    <property type="project" value="UniProtKB-KW"/>
</dbReference>
<keyword evidence="7" id="KW-1185">Reference proteome</keyword>
<keyword evidence="3 6" id="KW-0238">DNA-binding</keyword>
<dbReference type="Pfam" id="PF00589">
    <property type="entry name" value="Phage_integrase"/>
    <property type="match status" value="1"/>
</dbReference>
<protein>
    <submittedName>
        <fullName evidence="6">Integrase arm-type DNA-binding domain-containing protein</fullName>
    </submittedName>
</protein>
<dbReference type="Pfam" id="PF13356">
    <property type="entry name" value="Arm-DNA-bind_3"/>
    <property type="match status" value="1"/>
</dbReference>
<dbReference type="InterPro" id="IPR050808">
    <property type="entry name" value="Phage_Integrase"/>
</dbReference>
<sequence>MPSNKLTIKEIEHSKPKDKPYKLSDGGGLYLLINPKGSMYWRWKYRIQGREKLLAIGVYPDVSLKEAREVMHEARKRLDQGIDPSLTKKLQALAPGADTFKAVALEWIERHLKNKSASHYARTVGYLERDVFPFLGARPVGAIKPPELIPIIDRIQKRVVRDSHLRTLQVIGQILRYAIATGRREDADPTPSLKGLFPPKEAATHFPAITDPVEVGRLMRAISHYSGNMITKAALELSSIVMMRPGALIRAEWGEIDFDAATWTIEAERMKNPMQVKKANREEDRHIIPLPAQALAILQGLLPLTGHSCYVFLSPAIRSKKHGEYHKPMSAETVNKAVQRMGFAGEMTGHGFRSMASTLLNDARRPDGSRMWDSDAIERQLSHKDRNQIRSAYNRGQYLDERRRMLQWWADYLDRLKEGGKVIPIRASVTA</sequence>
<proteinExistence type="inferred from homology"/>
<dbReference type="EMBL" id="CP133218">
    <property type="protein sequence ID" value="WML90867.1"/>
    <property type="molecule type" value="Genomic_DNA"/>
</dbReference>
<dbReference type="SUPFAM" id="SSF56349">
    <property type="entry name" value="DNA breaking-rejoining enzymes"/>
    <property type="match status" value="1"/>
</dbReference>
<evidence type="ECO:0000256" key="1">
    <source>
        <dbReference type="ARBA" id="ARBA00008857"/>
    </source>
</evidence>
<dbReference type="InterPro" id="IPR025166">
    <property type="entry name" value="Integrase_DNA_bind_dom"/>
</dbReference>
<reference evidence="6 7" key="1">
    <citation type="submission" date="2023-08" db="EMBL/GenBank/DDBJ databases">
        <title>New molecular markers tilS and rpoB for phylogenetic and monitoring studies of the genus Thiothrix biodiversity.</title>
        <authorList>
            <person name="Ravin N.V."/>
            <person name="Smolyakov D."/>
            <person name="Markov N.D."/>
            <person name="Beletsky A.V."/>
            <person name="Mardanov A.V."/>
            <person name="Rudenko T.S."/>
            <person name="Grabovich M.Y."/>
        </authorList>
    </citation>
    <scope>NUCLEOTIDE SEQUENCE [LARGE SCALE GENOMIC DNA]</scope>
    <source>
        <strain evidence="6 7">MK1</strain>
    </source>
</reference>
<name>A0ABY9MQJ2_9GAMM</name>
<keyword evidence="2" id="KW-0229">DNA integration</keyword>
<dbReference type="PANTHER" id="PTHR30629">
    <property type="entry name" value="PROPHAGE INTEGRASE"/>
    <property type="match status" value="1"/>
</dbReference>
<evidence type="ECO:0000256" key="2">
    <source>
        <dbReference type="ARBA" id="ARBA00022908"/>
    </source>
</evidence>
<accession>A0ABY9MQJ2</accession>